<proteinExistence type="predicted"/>
<organism evidence="2">
    <name type="scientific">Pseudo-nitzschia australis</name>
    <dbReference type="NCBI Taxonomy" id="44445"/>
    <lineage>
        <taxon>Eukaryota</taxon>
        <taxon>Sar</taxon>
        <taxon>Stramenopiles</taxon>
        <taxon>Ochrophyta</taxon>
        <taxon>Bacillariophyta</taxon>
        <taxon>Bacillariophyceae</taxon>
        <taxon>Bacillariophycidae</taxon>
        <taxon>Bacillariales</taxon>
        <taxon>Bacillariaceae</taxon>
        <taxon>Pseudo-nitzschia</taxon>
    </lineage>
</organism>
<reference evidence="2" key="1">
    <citation type="submission" date="2021-01" db="EMBL/GenBank/DDBJ databases">
        <authorList>
            <person name="Corre E."/>
            <person name="Pelletier E."/>
            <person name="Niang G."/>
            <person name="Scheremetjew M."/>
            <person name="Finn R."/>
            <person name="Kale V."/>
            <person name="Holt S."/>
            <person name="Cochrane G."/>
            <person name="Meng A."/>
            <person name="Brown T."/>
            <person name="Cohen L."/>
        </authorList>
    </citation>
    <scope>NUCLEOTIDE SEQUENCE</scope>
    <source>
        <strain evidence="2">10249 10 AB</strain>
    </source>
</reference>
<sequence>MGKAGRRKKNRQKRKEKQAPLHGGGDSASLSSAISNPQSAVHRLRHTDPRIRHEALVALQASVLSQIRCGGGSRQVSLKVLQAVREQVTSSDLECSAVAADCLAQYLSATSSSSDNSDQQKQTTASWGLVLLGRLEDCRMALVEQQQQSQSTKTKSENQRKKALKTKNQWYAVSAPCFIALCQLIENNGHALNQINLQKKTFVEVVFGLLSLGLNLDTTGSHHGNSNSQASTMEEDMAMKDASEDLGEGGKIFAQHDMIFEELRKTTELYAARSLHSALDDNWELAEVLKDGESVNAWKTLLGGITEKKANNNASESAATLFPATTRLHLIGCLVNLYQLALYNDDRHASALWSEELLLEYGLRIDGENENHGLLMQVLFCRENQPGAFHARLSTLEDKYRKAQVLLEKQIDDQKLEAEVDAEVRERKEPAKMIARRQKKAKEAKREERREQQKAKMIAEAEADVANTDMMDADDDVVEVRTSGKITNREQDGEEAVNEAMLEWTSTTGQIQLALEIFTNLVSTWISVPEDQVADDKPMAICDASIASKSTKSKIFNLINGIDMASRLADMLQTLCQFLGEGKRKNQRDEMDDDESKGNYCEYEADDPIRVDLEETIGKVAACLINCILSGIIAATTTSNIAGNSCCPVKDVVWNSILRDLNIELNGSRNGQETPVANNAVVDAYAAVLVVVMETNPSILYQDKESPNLFQEYIALFQRLLPRRDAVCLLSWTVLKLITTIETTTTHTEAMVQSITEKFLELLAKKVDNNDTEVKTAVMNTQMQILKTFMDWYGNDNFYPQLYNKLGVSTTISSCLTSISNELNGCSVSGIDEEQMEILHNSERFIEYKKSLEQNNRL</sequence>
<name>A0A7S4EQV1_9STRA</name>
<dbReference type="InterPro" id="IPR016024">
    <property type="entry name" value="ARM-type_fold"/>
</dbReference>
<feature type="compositionally biased region" description="Polar residues" evidence="1">
    <location>
        <begin position="28"/>
        <end position="39"/>
    </location>
</feature>
<feature type="region of interest" description="Disordered" evidence="1">
    <location>
        <begin position="433"/>
        <end position="452"/>
    </location>
</feature>
<accession>A0A7S4EQV1</accession>
<evidence type="ECO:0000256" key="1">
    <source>
        <dbReference type="SAM" id="MobiDB-lite"/>
    </source>
</evidence>
<feature type="compositionally biased region" description="Basic residues" evidence="1">
    <location>
        <begin position="1"/>
        <end position="16"/>
    </location>
</feature>
<feature type="compositionally biased region" description="Basic residues" evidence="1">
    <location>
        <begin position="434"/>
        <end position="443"/>
    </location>
</feature>
<feature type="region of interest" description="Disordered" evidence="1">
    <location>
        <begin position="1"/>
        <end position="44"/>
    </location>
</feature>
<gene>
    <name evidence="2" type="ORF">PAUS00366_LOCUS22591</name>
</gene>
<dbReference type="AlphaFoldDB" id="A0A7S4EQV1"/>
<dbReference type="SUPFAM" id="SSF48371">
    <property type="entry name" value="ARM repeat"/>
    <property type="match status" value="1"/>
</dbReference>
<evidence type="ECO:0000313" key="2">
    <source>
        <dbReference type="EMBL" id="CAE0729806.1"/>
    </source>
</evidence>
<protein>
    <submittedName>
        <fullName evidence="2">Uncharacterized protein</fullName>
    </submittedName>
</protein>
<dbReference type="EMBL" id="HBIX01034596">
    <property type="protein sequence ID" value="CAE0729806.1"/>
    <property type="molecule type" value="Transcribed_RNA"/>
</dbReference>